<dbReference type="Proteomes" id="UP000760860">
    <property type="component" value="Unassembled WGS sequence"/>
</dbReference>
<dbReference type="InterPro" id="IPR019821">
    <property type="entry name" value="Kinesin_motor_CS"/>
</dbReference>
<evidence type="ECO:0000313" key="13">
    <source>
        <dbReference type="Proteomes" id="UP000251314"/>
    </source>
</evidence>
<name>A0A329S4M3_9STRA</name>
<feature type="region of interest" description="Disordered" evidence="8">
    <location>
        <begin position="1"/>
        <end position="26"/>
    </location>
</feature>
<evidence type="ECO:0000256" key="3">
    <source>
        <dbReference type="ARBA" id="ARBA00022741"/>
    </source>
</evidence>
<dbReference type="OrthoDB" id="3176171at2759"/>
<dbReference type="EMBL" id="MJFZ01000365">
    <property type="protein sequence ID" value="RAW30528.1"/>
    <property type="molecule type" value="Genomic_DNA"/>
</dbReference>
<evidence type="ECO:0000313" key="11">
    <source>
        <dbReference type="EMBL" id="KAG3212310.1"/>
    </source>
</evidence>
<evidence type="ECO:0000313" key="10">
    <source>
        <dbReference type="EMBL" id="KAG2937732.1"/>
    </source>
</evidence>
<proteinExistence type="inferred from homology"/>
<dbReference type="PROSITE" id="PS50067">
    <property type="entry name" value="KINESIN_MOTOR_2"/>
    <property type="match status" value="1"/>
</dbReference>
<evidence type="ECO:0000256" key="2">
    <source>
        <dbReference type="ARBA" id="ARBA00022490"/>
    </source>
</evidence>
<feature type="compositionally biased region" description="Low complexity" evidence="8">
    <location>
        <begin position="184"/>
        <end position="195"/>
    </location>
</feature>
<dbReference type="PRINTS" id="PR00380">
    <property type="entry name" value="KINESINHEAVY"/>
</dbReference>
<dbReference type="SMART" id="SM00129">
    <property type="entry name" value="KISc"/>
    <property type="match status" value="1"/>
</dbReference>
<protein>
    <recommendedName>
        <fullName evidence="7">Kinesin-like protein</fullName>
    </recommendedName>
</protein>
<comment type="similarity">
    <text evidence="6 7">Belongs to the TRAFAC class myosin-kinesin ATPase superfamily. Kinesin family.</text>
</comment>
<dbReference type="GO" id="GO:0003777">
    <property type="term" value="F:microtubule motor activity"/>
    <property type="evidence" value="ECO:0007669"/>
    <property type="project" value="InterPro"/>
</dbReference>
<keyword evidence="2" id="KW-0963">Cytoplasm</keyword>
<dbReference type="AlphaFoldDB" id="A0A329S4M3"/>
<feature type="region of interest" description="Disordered" evidence="8">
    <location>
        <begin position="319"/>
        <end position="339"/>
    </location>
</feature>
<dbReference type="GO" id="GO:0005874">
    <property type="term" value="C:microtubule"/>
    <property type="evidence" value="ECO:0007669"/>
    <property type="project" value="UniProtKB-KW"/>
</dbReference>
<evidence type="ECO:0000256" key="1">
    <source>
        <dbReference type="ARBA" id="ARBA00004496"/>
    </source>
</evidence>
<keyword evidence="6 7" id="KW-0505">Motor protein</keyword>
<keyword evidence="5" id="KW-0175">Coiled coil</keyword>
<dbReference type="EMBL" id="RCMV01000853">
    <property type="protein sequence ID" value="KAG3212310.1"/>
    <property type="molecule type" value="Genomic_DNA"/>
</dbReference>
<dbReference type="PANTHER" id="PTHR47969">
    <property type="entry name" value="CHROMOSOME-ASSOCIATED KINESIN KIF4A-RELATED"/>
    <property type="match status" value="1"/>
</dbReference>
<dbReference type="Proteomes" id="UP000251314">
    <property type="component" value="Unassembled WGS sequence"/>
</dbReference>
<dbReference type="InterPro" id="IPR027640">
    <property type="entry name" value="Kinesin-like_fam"/>
</dbReference>
<dbReference type="GO" id="GO:0005875">
    <property type="term" value="C:microtubule associated complex"/>
    <property type="evidence" value="ECO:0007669"/>
    <property type="project" value="TreeGrafter"/>
</dbReference>
<gene>
    <name evidence="12" type="ORF">PC110_g13110</name>
    <name evidence="10" type="ORF">PC117_g11553</name>
    <name evidence="11" type="ORF">PC129_g16731</name>
</gene>
<dbReference type="Gene3D" id="3.40.850.10">
    <property type="entry name" value="Kinesin motor domain"/>
    <property type="match status" value="1"/>
</dbReference>
<dbReference type="SUPFAM" id="SSF52540">
    <property type="entry name" value="P-loop containing nucleoside triphosphate hydrolases"/>
    <property type="match status" value="1"/>
</dbReference>
<comment type="caution">
    <text evidence="12">The sequence shown here is derived from an EMBL/GenBank/DDBJ whole genome shotgun (WGS) entry which is preliminary data.</text>
</comment>
<evidence type="ECO:0000256" key="7">
    <source>
        <dbReference type="RuleBase" id="RU000394"/>
    </source>
</evidence>
<evidence type="ECO:0000256" key="8">
    <source>
        <dbReference type="SAM" id="MobiDB-lite"/>
    </source>
</evidence>
<dbReference type="InterPro" id="IPR001752">
    <property type="entry name" value="Kinesin_motor_dom"/>
</dbReference>
<dbReference type="GO" id="GO:0007052">
    <property type="term" value="P:mitotic spindle organization"/>
    <property type="evidence" value="ECO:0007669"/>
    <property type="project" value="TreeGrafter"/>
</dbReference>
<dbReference type="EMBL" id="RCMK01000301">
    <property type="protein sequence ID" value="KAG2937732.1"/>
    <property type="molecule type" value="Genomic_DNA"/>
</dbReference>
<evidence type="ECO:0000256" key="4">
    <source>
        <dbReference type="ARBA" id="ARBA00022840"/>
    </source>
</evidence>
<dbReference type="GO" id="GO:0008017">
    <property type="term" value="F:microtubule binding"/>
    <property type="evidence" value="ECO:0007669"/>
    <property type="project" value="InterPro"/>
</dbReference>
<evidence type="ECO:0000256" key="6">
    <source>
        <dbReference type="PROSITE-ProRule" id="PRU00283"/>
    </source>
</evidence>
<evidence type="ECO:0000256" key="5">
    <source>
        <dbReference type="ARBA" id="ARBA00023054"/>
    </source>
</evidence>
<dbReference type="InterPro" id="IPR036961">
    <property type="entry name" value="Kinesin_motor_dom_sf"/>
</dbReference>
<dbReference type="Proteomes" id="UP000736787">
    <property type="component" value="Unassembled WGS sequence"/>
</dbReference>
<accession>A0A329S4M3</accession>
<keyword evidence="3 6" id="KW-0547">Nucleotide-binding</keyword>
<dbReference type="STRING" id="29920.A0A329S4M3"/>
<comment type="subcellular location">
    <subcellularLocation>
        <location evidence="1">Cytoplasm</location>
    </subcellularLocation>
</comment>
<keyword evidence="13" id="KW-1185">Reference proteome</keyword>
<organism evidence="12 13">
    <name type="scientific">Phytophthora cactorum</name>
    <dbReference type="NCBI Taxonomy" id="29920"/>
    <lineage>
        <taxon>Eukaryota</taxon>
        <taxon>Sar</taxon>
        <taxon>Stramenopiles</taxon>
        <taxon>Oomycota</taxon>
        <taxon>Peronosporomycetes</taxon>
        <taxon>Peronosporales</taxon>
        <taxon>Peronosporaceae</taxon>
        <taxon>Phytophthora</taxon>
    </lineage>
</organism>
<dbReference type="PROSITE" id="PS00411">
    <property type="entry name" value="KINESIN_MOTOR_1"/>
    <property type="match status" value="1"/>
</dbReference>
<evidence type="ECO:0000259" key="9">
    <source>
        <dbReference type="PROSITE" id="PS50067"/>
    </source>
</evidence>
<keyword evidence="4 6" id="KW-0067">ATP-binding</keyword>
<dbReference type="Pfam" id="PF00225">
    <property type="entry name" value="Kinesin"/>
    <property type="match status" value="1"/>
</dbReference>
<feature type="binding site" evidence="6">
    <location>
        <begin position="117"/>
        <end position="124"/>
    </location>
    <ligand>
        <name>ATP</name>
        <dbReference type="ChEBI" id="CHEBI:30616"/>
    </ligand>
</feature>
<reference evidence="12 13" key="1">
    <citation type="submission" date="2018-01" db="EMBL/GenBank/DDBJ databases">
        <title>Draft genome of the strawberry crown rot pathogen Phytophthora cactorum.</title>
        <authorList>
            <person name="Armitage A.D."/>
            <person name="Lysoe E."/>
            <person name="Nellist C.F."/>
            <person name="Harrison R.J."/>
            <person name="Brurberg M.B."/>
        </authorList>
    </citation>
    <scope>NUCLEOTIDE SEQUENCE [LARGE SCALE GENOMIC DNA]</scope>
    <source>
        <strain evidence="12 13">10300</strain>
    </source>
</reference>
<dbReference type="GO" id="GO:0051231">
    <property type="term" value="P:spindle elongation"/>
    <property type="evidence" value="ECO:0007669"/>
    <property type="project" value="TreeGrafter"/>
</dbReference>
<feature type="region of interest" description="Disordered" evidence="8">
    <location>
        <begin position="452"/>
        <end position="478"/>
    </location>
</feature>
<sequence>MERLKVQTLSSSKSPAKSPKRPPPPLAARVKVAVRVRPPVASNGNEVPLLCISEAEPETGANADNVIQFKLDKTQKSFRFDHIFSPEATQAEAYKAALQPLLVSLLCGFNVTVLAYGQTGSGKTYTMGGAAVGSGNDDGLILRFLRDLFDALRNEASMKTTIKVSFLEIYCDEIRDLLVERARGSSQNGGRQSSGPKHTIHEDDNDVWIEGLQQVNVKTVNEALNLLKTGRQRQTVGAHALNDQSSRSHAVYTLEVSRAFANEIKRSKLTFVDLAGSERVKKTLLEGHGMKEGSHINIGLLALGNVINALGSRQRPLQRLNSTGVSGRGTGSGNVTPRHVPYRSSKLTRLLRDALGGNSVTLFIACVSPEITNSNETLNTLQYANRARSIQNKAQKNVEEAVTEDMIVDATSVDLVTEREIYALREQVAALRLQLDQALAAAAEARDSSLVDIAPVDHSSSPQNPDNDLMPKTRKSPKSKCRLRVVPLELDLPDYTNVRDMSCSLQRKGVVSKISELRQKDGFSINSSSACTNQTTSGEQELPATVVRELITRPTESTQLNAEILDCNEKAAAQSLSVEHTPQLISESSGTIQCENEPLSIRVMFDRATQYEPLCLKHERTTPVDYVLLSPSEIFREVHNQKVLEGAPSPWPHRRRLDVQHKESRLCSPKLAADINNNDTPNLKRRSSSKNRDVLHDLLRYTRQIVENSPDFGDLDSKPEVTDQKEGQSPLSFDAFVDRMTALYDQRSRQHQFVHRLRQHFRHLASLLDVDNQMNELSKYTLEHQLDSLQQHLTALERLAADRLWTRLQHRETAIENYAGVWSDKLAEIFLSDDQFEACTPWHTHREDHEFFQHRILAFILNGWISVTRSDLENEQLWLAL</sequence>
<dbReference type="InterPro" id="IPR027417">
    <property type="entry name" value="P-loop_NTPase"/>
</dbReference>
<dbReference type="GO" id="GO:0007018">
    <property type="term" value="P:microtubule-based movement"/>
    <property type="evidence" value="ECO:0007669"/>
    <property type="project" value="InterPro"/>
</dbReference>
<dbReference type="PANTHER" id="PTHR47969:SF15">
    <property type="entry name" value="CHROMOSOME-ASSOCIATED KINESIN KIF4A-RELATED"/>
    <property type="match status" value="1"/>
</dbReference>
<dbReference type="GO" id="GO:0005524">
    <property type="term" value="F:ATP binding"/>
    <property type="evidence" value="ECO:0007669"/>
    <property type="project" value="UniProtKB-UniRule"/>
</dbReference>
<dbReference type="GO" id="GO:0005737">
    <property type="term" value="C:cytoplasm"/>
    <property type="evidence" value="ECO:0007669"/>
    <property type="project" value="UniProtKB-SubCell"/>
</dbReference>
<dbReference type="VEuPathDB" id="FungiDB:PC110_g13110"/>
<feature type="region of interest" description="Disordered" evidence="8">
    <location>
        <begin position="183"/>
        <end position="202"/>
    </location>
</feature>
<keyword evidence="7" id="KW-0493">Microtubule</keyword>
<evidence type="ECO:0000313" key="12">
    <source>
        <dbReference type="EMBL" id="RAW30528.1"/>
    </source>
</evidence>
<reference evidence="11" key="2">
    <citation type="submission" date="2018-05" db="EMBL/GenBank/DDBJ databases">
        <title>Effector identification in a new, highly contiguous assembly of the strawberry crown rot pathogen Phytophthora cactorum.</title>
        <authorList>
            <person name="Armitage A.D."/>
            <person name="Nellist C.F."/>
            <person name="Bates H."/>
            <person name="Vickerstaff R.J."/>
            <person name="Harrison R.J."/>
        </authorList>
    </citation>
    <scope>NUCLEOTIDE SEQUENCE</scope>
    <source>
        <strain evidence="10">4040</strain>
        <strain evidence="11">P421</strain>
    </source>
</reference>
<feature type="domain" description="Kinesin motor" evidence="9">
    <location>
        <begin position="29"/>
        <end position="390"/>
    </location>
</feature>